<accession>A0A365N0L2</accession>
<evidence type="ECO:0000313" key="1">
    <source>
        <dbReference type="EMBL" id="RBA14232.1"/>
    </source>
</evidence>
<name>A0A365N0L2_GIBIN</name>
<comment type="caution">
    <text evidence="1">The sequence shown here is derived from an EMBL/GenBank/DDBJ whole genome shotgun (WGS) entry which is preliminary data.</text>
</comment>
<reference evidence="1 2" key="1">
    <citation type="submission" date="2017-12" db="EMBL/GenBank/DDBJ databases">
        <title>Genome sequence of the mycotoxigenic crop pathogen Fusarium proliferatum, strain ITEM 2341 from Date Palm.</title>
        <authorList>
            <person name="Almiman B.F."/>
            <person name="Shittu T.A."/>
            <person name="Muthumeenakshi S."/>
            <person name="Baroncelli R."/>
            <person name="Sreenivasaprasada S."/>
        </authorList>
    </citation>
    <scope>NUCLEOTIDE SEQUENCE [LARGE SCALE GENOMIC DNA]</scope>
    <source>
        <strain evidence="1 2">ITEM 2341</strain>
    </source>
</reference>
<dbReference type="AlphaFoldDB" id="A0A365N0L2"/>
<organism evidence="1 2">
    <name type="scientific">Gibberella intermedia</name>
    <name type="common">Bulb rot disease fungus</name>
    <name type="synonym">Fusarium proliferatum</name>
    <dbReference type="NCBI Taxonomy" id="948311"/>
    <lineage>
        <taxon>Eukaryota</taxon>
        <taxon>Fungi</taxon>
        <taxon>Dikarya</taxon>
        <taxon>Ascomycota</taxon>
        <taxon>Pezizomycotina</taxon>
        <taxon>Sordariomycetes</taxon>
        <taxon>Hypocreomycetidae</taxon>
        <taxon>Hypocreales</taxon>
        <taxon>Nectriaceae</taxon>
        <taxon>Fusarium</taxon>
        <taxon>Fusarium fujikuroi species complex</taxon>
    </lineage>
</organism>
<evidence type="ECO:0008006" key="3">
    <source>
        <dbReference type="Google" id="ProtNLM"/>
    </source>
</evidence>
<sequence>MANRNPNAALDRMPMELLLIATEDVNYETLKTLTLVCKRLRLAFLPQTASRVTVAGNVPQMTSRLTSLLNDHPYSPSGPMSQYIKQVIHVHLRLFLSNRITLRQVFFRPEPIQMNTPTLQLPRLVGKFCRKAVSLQKVTVTTYDFYKVLEVHTSQIKRLAFVDLQGIPGTGLNPRLTTSFLNGVETNFKQLECLILGEFLNPKFAWGQHQFRDLTAKTDLNTMILKVIMVLRSMPKLTRFAFVLSEDTIGIRGYSSDENEWNPWTNDDGKGIWYAGLVHNISGFIPGLEQLCIRAQPSVYCHGIRGPGEPEMAVYWETDREETDDEFDNFFD</sequence>
<evidence type="ECO:0000313" key="2">
    <source>
        <dbReference type="Proteomes" id="UP000251714"/>
    </source>
</evidence>
<dbReference type="EMBL" id="PKMI01000028">
    <property type="protein sequence ID" value="RBA14232.1"/>
    <property type="molecule type" value="Genomic_DNA"/>
</dbReference>
<protein>
    <recommendedName>
        <fullName evidence="3">F-box domain-containing protein</fullName>
    </recommendedName>
</protein>
<proteinExistence type="predicted"/>
<gene>
    <name evidence="1" type="ORF">FPRO05_03024</name>
</gene>
<dbReference type="Proteomes" id="UP000251714">
    <property type="component" value="Unassembled WGS sequence"/>
</dbReference>